<evidence type="ECO:0000256" key="1">
    <source>
        <dbReference type="SAM" id="MobiDB-lite"/>
    </source>
</evidence>
<name>Q6IGX2_DROME</name>
<proteinExistence type="predicted"/>
<sequence>MLDDVSYQLHRVQLYSPLLALFFLLLNCAIREWPSKSKDDRDAGRVKVKRSGSFGHQEATGHVKTSSAGGESSLEWRKDLACQVKGQWSQWSAKVVPGRALTLPHNILIPLEPVRGPLSRDNKTTKSRRRRISGVGVARLPVESAVKTVL</sequence>
<dbReference type="AlphaFoldDB" id="Q6IGX2"/>
<evidence type="ECO:0000313" key="2">
    <source>
        <dbReference type="EMBL" id="DAA02342.1"/>
    </source>
</evidence>
<protein>
    <submittedName>
        <fullName evidence="2">HDC04650</fullName>
    </submittedName>
</protein>
<feature type="region of interest" description="Disordered" evidence="1">
    <location>
        <begin position="36"/>
        <end position="70"/>
    </location>
</feature>
<gene>
    <name evidence="2" type="ORF">HDC04650</name>
</gene>
<feature type="compositionally biased region" description="Basic and acidic residues" evidence="1">
    <location>
        <begin position="36"/>
        <end position="45"/>
    </location>
</feature>
<dbReference type="EMBL" id="BK003644">
    <property type="protein sequence ID" value="DAA02342.1"/>
    <property type="molecule type" value="Genomic_DNA"/>
</dbReference>
<accession>Q6IGX2</accession>
<reference evidence="2" key="1">
    <citation type="journal article" date="2003" name="Genome Biol.">
        <title>An integrated gene annotation and transcriptional profiling approach towards the full gene content of the Drosophila genome.</title>
        <authorList>
            <person name="Hild M."/>
            <person name="Beckmann B."/>
            <person name="Haas S.A."/>
            <person name="Koch B."/>
            <person name="Solovyev V."/>
            <person name="Busold C."/>
            <person name="Fellenberg K."/>
            <person name="Boutros M."/>
            <person name="Vingron M."/>
            <person name="Sauer F."/>
            <person name="Hoheisel J.D."/>
            <person name="Paro R."/>
        </authorList>
    </citation>
    <scope>NUCLEOTIDE SEQUENCE</scope>
</reference>
<organism evidence="2">
    <name type="scientific">Drosophila melanogaster</name>
    <name type="common">Fruit fly</name>
    <dbReference type="NCBI Taxonomy" id="7227"/>
    <lineage>
        <taxon>Eukaryota</taxon>
        <taxon>Metazoa</taxon>
        <taxon>Ecdysozoa</taxon>
        <taxon>Arthropoda</taxon>
        <taxon>Hexapoda</taxon>
        <taxon>Insecta</taxon>
        <taxon>Pterygota</taxon>
        <taxon>Neoptera</taxon>
        <taxon>Endopterygota</taxon>
        <taxon>Diptera</taxon>
        <taxon>Brachycera</taxon>
        <taxon>Muscomorpha</taxon>
        <taxon>Ephydroidea</taxon>
        <taxon>Drosophilidae</taxon>
        <taxon>Drosophila</taxon>
        <taxon>Sophophora</taxon>
    </lineage>
</organism>